<protein>
    <submittedName>
        <fullName evidence="2">Uncharacterized protein</fullName>
    </submittedName>
</protein>
<dbReference type="AlphaFoldDB" id="A0A0F7ZLJ1"/>
<accession>A0A0F7ZLJ1</accession>
<feature type="region of interest" description="Disordered" evidence="1">
    <location>
        <begin position="88"/>
        <end position="110"/>
    </location>
</feature>
<reference evidence="2 3" key="1">
    <citation type="journal article" date="2014" name="Genome Biol. Evol.">
        <title>Comparative genomics and transcriptomics analyses reveal divergent lifestyle features of nematode endoparasitic fungus Hirsutella minnesotensis.</title>
        <authorList>
            <person name="Lai Y."/>
            <person name="Liu K."/>
            <person name="Zhang X."/>
            <person name="Zhang X."/>
            <person name="Li K."/>
            <person name="Wang N."/>
            <person name="Shu C."/>
            <person name="Wu Y."/>
            <person name="Wang C."/>
            <person name="Bushley K.E."/>
            <person name="Xiang M."/>
            <person name="Liu X."/>
        </authorList>
    </citation>
    <scope>NUCLEOTIDE SEQUENCE [LARGE SCALE GENOMIC DNA]</scope>
    <source>
        <strain evidence="2 3">3608</strain>
    </source>
</reference>
<name>A0A0F7ZLJ1_9HYPO</name>
<gene>
    <name evidence="2" type="ORF">HIM_04200</name>
</gene>
<keyword evidence="3" id="KW-1185">Reference proteome</keyword>
<proteinExistence type="predicted"/>
<sequence length="110" mass="12462">MPSLLKTTKISSSAAVRDSRPSTSKNPMAKFRIASASRFHRRRSVEVTSASTLQSKRASISLQRTSDIYSPTFYPVVYASPLTKEQLRQQKKRESRQPVLEMVADPSDMW</sequence>
<evidence type="ECO:0000313" key="2">
    <source>
        <dbReference type="EMBL" id="KJZ76471.1"/>
    </source>
</evidence>
<dbReference type="EMBL" id="KQ030511">
    <property type="protein sequence ID" value="KJZ76471.1"/>
    <property type="molecule type" value="Genomic_DNA"/>
</dbReference>
<evidence type="ECO:0000313" key="3">
    <source>
        <dbReference type="Proteomes" id="UP000054481"/>
    </source>
</evidence>
<feature type="compositionally biased region" description="Polar residues" evidence="1">
    <location>
        <begin position="1"/>
        <end position="14"/>
    </location>
</feature>
<dbReference type="Proteomes" id="UP000054481">
    <property type="component" value="Unassembled WGS sequence"/>
</dbReference>
<feature type="region of interest" description="Disordered" evidence="1">
    <location>
        <begin position="1"/>
        <end position="35"/>
    </location>
</feature>
<evidence type="ECO:0000256" key="1">
    <source>
        <dbReference type="SAM" id="MobiDB-lite"/>
    </source>
</evidence>
<organism evidence="2 3">
    <name type="scientific">Hirsutella minnesotensis 3608</name>
    <dbReference type="NCBI Taxonomy" id="1043627"/>
    <lineage>
        <taxon>Eukaryota</taxon>
        <taxon>Fungi</taxon>
        <taxon>Dikarya</taxon>
        <taxon>Ascomycota</taxon>
        <taxon>Pezizomycotina</taxon>
        <taxon>Sordariomycetes</taxon>
        <taxon>Hypocreomycetidae</taxon>
        <taxon>Hypocreales</taxon>
        <taxon>Ophiocordycipitaceae</taxon>
        <taxon>Hirsutella</taxon>
    </lineage>
</organism>